<dbReference type="AlphaFoldDB" id="A0AAD7ETN3"/>
<keyword evidence="3" id="KW-1185">Reference proteome</keyword>
<evidence type="ECO:0000313" key="2">
    <source>
        <dbReference type="EMBL" id="KAJ7351273.1"/>
    </source>
</evidence>
<comment type="caution">
    <text evidence="2">The sequence shown here is derived from an EMBL/GenBank/DDBJ whole genome shotgun (WGS) entry which is preliminary data.</text>
</comment>
<feature type="region of interest" description="Disordered" evidence="1">
    <location>
        <begin position="30"/>
        <end position="51"/>
    </location>
</feature>
<sequence length="286" mass="31620">MNTKVTCLQKSAYLTLARHVRWPDCSSSVSSSPRCLPQPPPPHQCPRPAKTKQDNLIDLQRLLTQSSYLITVGGAFLAISEGLRVVPPISNGFSDFFRDVTAKSPHFRNPKFEYSARPLRAPRPPSCKISSVRPRLPVYRYRRHTYLSEKTPDSRAIRPSTAWTFPGGTSSVHSVTMCVGSAPCIPSAFTSGWFCASARALRNFRMLDKFLCPFDELPRLLNAPRHRIDVPDPLHRDGLDVPRHARQSLEDSLTREATLDFRYASVMGRAATTGGGSAAGVARGCG</sequence>
<accession>A0AAD7ETN3</accession>
<organism evidence="2 3">
    <name type="scientific">Mycena albidolilacea</name>
    <dbReference type="NCBI Taxonomy" id="1033008"/>
    <lineage>
        <taxon>Eukaryota</taxon>
        <taxon>Fungi</taxon>
        <taxon>Dikarya</taxon>
        <taxon>Basidiomycota</taxon>
        <taxon>Agaricomycotina</taxon>
        <taxon>Agaricomycetes</taxon>
        <taxon>Agaricomycetidae</taxon>
        <taxon>Agaricales</taxon>
        <taxon>Marasmiineae</taxon>
        <taxon>Mycenaceae</taxon>
        <taxon>Mycena</taxon>
    </lineage>
</organism>
<evidence type="ECO:0000256" key="1">
    <source>
        <dbReference type="SAM" id="MobiDB-lite"/>
    </source>
</evidence>
<dbReference type="EMBL" id="JARIHO010000013">
    <property type="protein sequence ID" value="KAJ7351273.1"/>
    <property type="molecule type" value="Genomic_DNA"/>
</dbReference>
<reference evidence="2" key="1">
    <citation type="submission" date="2023-03" db="EMBL/GenBank/DDBJ databases">
        <title>Massive genome expansion in bonnet fungi (Mycena s.s.) driven by repeated elements and novel gene families across ecological guilds.</title>
        <authorList>
            <consortium name="Lawrence Berkeley National Laboratory"/>
            <person name="Harder C.B."/>
            <person name="Miyauchi S."/>
            <person name="Viragh M."/>
            <person name="Kuo A."/>
            <person name="Thoen E."/>
            <person name="Andreopoulos B."/>
            <person name="Lu D."/>
            <person name="Skrede I."/>
            <person name="Drula E."/>
            <person name="Henrissat B."/>
            <person name="Morin E."/>
            <person name="Kohler A."/>
            <person name="Barry K."/>
            <person name="LaButti K."/>
            <person name="Morin E."/>
            <person name="Salamov A."/>
            <person name="Lipzen A."/>
            <person name="Mereny Z."/>
            <person name="Hegedus B."/>
            <person name="Baldrian P."/>
            <person name="Stursova M."/>
            <person name="Weitz H."/>
            <person name="Taylor A."/>
            <person name="Grigoriev I.V."/>
            <person name="Nagy L.G."/>
            <person name="Martin F."/>
            <person name="Kauserud H."/>
        </authorList>
    </citation>
    <scope>NUCLEOTIDE SEQUENCE</scope>
    <source>
        <strain evidence="2">CBHHK002</strain>
    </source>
</reference>
<feature type="compositionally biased region" description="Pro residues" evidence="1">
    <location>
        <begin position="36"/>
        <end position="45"/>
    </location>
</feature>
<proteinExistence type="predicted"/>
<gene>
    <name evidence="2" type="ORF">DFH08DRAFT_860114</name>
</gene>
<evidence type="ECO:0000313" key="3">
    <source>
        <dbReference type="Proteomes" id="UP001218218"/>
    </source>
</evidence>
<dbReference type="Proteomes" id="UP001218218">
    <property type="component" value="Unassembled WGS sequence"/>
</dbReference>
<protein>
    <submittedName>
        <fullName evidence="2">Uncharacterized protein</fullName>
    </submittedName>
</protein>
<name>A0AAD7ETN3_9AGAR</name>